<dbReference type="PROSITE" id="PS51257">
    <property type="entry name" value="PROKAR_LIPOPROTEIN"/>
    <property type="match status" value="1"/>
</dbReference>
<keyword evidence="3" id="KW-0732">Signal</keyword>
<comment type="caution">
    <text evidence="8">The sequence shown here is derived from an EMBL/GenBank/DDBJ whole genome shotgun (WGS) entry which is preliminary data.</text>
</comment>
<evidence type="ECO:0000313" key="8">
    <source>
        <dbReference type="EMBL" id="MBB4026518.1"/>
    </source>
</evidence>
<evidence type="ECO:0000313" key="9">
    <source>
        <dbReference type="Proteomes" id="UP000546007"/>
    </source>
</evidence>
<comment type="similarity">
    <text evidence="2">Belongs to the bacteroidetes fimbrillin superfamily. FimB/Mfa2 family.</text>
</comment>
<dbReference type="GO" id="GO:0009279">
    <property type="term" value="C:cell outer membrane"/>
    <property type="evidence" value="ECO:0007669"/>
    <property type="project" value="UniProtKB-SubCell"/>
</dbReference>
<name>A0A7W6HWX7_9BACT</name>
<dbReference type="PANTHER" id="PTHR45752">
    <property type="entry name" value="LEUCINE-RICH REPEAT-CONTAINING"/>
    <property type="match status" value="1"/>
</dbReference>
<accession>A0A7W6HWX7</accession>
<dbReference type="InterPro" id="IPR024361">
    <property type="entry name" value="BACON"/>
</dbReference>
<evidence type="ECO:0000256" key="7">
    <source>
        <dbReference type="ARBA" id="ARBA00023288"/>
    </source>
</evidence>
<dbReference type="Gene3D" id="3.80.10.10">
    <property type="entry name" value="Ribonuclease Inhibitor"/>
    <property type="match status" value="1"/>
</dbReference>
<keyword evidence="5" id="KW-0564">Palmitate</keyword>
<dbReference type="Pfam" id="PF08842">
    <property type="entry name" value="Mfa2"/>
    <property type="match status" value="1"/>
</dbReference>
<dbReference type="PANTHER" id="PTHR45752:SF187">
    <property type="entry name" value="LEUCINE-RICH REPEAT AND IQ DOMAIN-CONTAINING PROTEIN 4"/>
    <property type="match status" value="1"/>
</dbReference>
<dbReference type="GeneID" id="93101844"/>
<keyword evidence="6" id="KW-0998">Cell outer membrane</keyword>
<dbReference type="OrthoDB" id="1094876at2"/>
<evidence type="ECO:0000256" key="1">
    <source>
        <dbReference type="ARBA" id="ARBA00004442"/>
    </source>
</evidence>
<dbReference type="InterPro" id="IPR014941">
    <property type="entry name" value="FimB/Mfa2/Mfa3"/>
</dbReference>
<keyword evidence="4" id="KW-0472">Membrane</keyword>
<evidence type="ECO:0000256" key="3">
    <source>
        <dbReference type="ARBA" id="ARBA00022729"/>
    </source>
</evidence>
<gene>
    <name evidence="8" type="ORF">GGR14_002312</name>
</gene>
<evidence type="ECO:0000256" key="4">
    <source>
        <dbReference type="ARBA" id="ARBA00023136"/>
    </source>
</evidence>
<keyword evidence="7" id="KW-0449">Lipoprotein</keyword>
<keyword evidence="9" id="KW-1185">Reference proteome</keyword>
<dbReference type="InterPro" id="IPR050715">
    <property type="entry name" value="LRR-SigEffector_domain"/>
</dbReference>
<proteinExistence type="inferred from homology"/>
<dbReference type="CDD" id="cd14948">
    <property type="entry name" value="BACON"/>
    <property type="match status" value="1"/>
</dbReference>
<dbReference type="RefSeq" id="WP_124317593.1">
    <property type="nucleotide sequence ID" value="NZ_AP028155.1"/>
</dbReference>
<dbReference type="AlphaFoldDB" id="A0A7W6HWX7"/>
<organism evidence="8 9">
    <name type="scientific">Butyricimonas faecihominis</name>
    <dbReference type="NCBI Taxonomy" id="1472416"/>
    <lineage>
        <taxon>Bacteria</taxon>
        <taxon>Pseudomonadati</taxon>
        <taxon>Bacteroidota</taxon>
        <taxon>Bacteroidia</taxon>
        <taxon>Bacteroidales</taxon>
        <taxon>Odoribacteraceae</taxon>
        <taxon>Butyricimonas</taxon>
    </lineage>
</organism>
<evidence type="ECO:0000256" key="6">
    <source>
        <dbReference type="ARBA" id="ARBA00023237"/>
    </source>
</evidence>
<reference evidence="8 9" key="1">
    <citation type="submission" date="2020-08" db="EMBL/GenBank/DDBJ databases">
        <title>Genomic Encyclopedia of Type Strains, Phase IV (KMG-IV): sequencing the most valuable type-strain genomes for metagenomic binning, comparative biology and taxonomic classification.</title>
        <authorList>
            <person name="Goeker M."/>
        </authorList>
    </citation>
    <scope>NUCLEOTIDE SEQUENCE [LARGE SCALE GENOMIC DNA]</scope>
    <source>
        <strain evidence="8 9">DSM 105721</strain>
    </source>
</reference>
<evidence type="ECO:0000256" key="5">
    <source>
        <dbReference type="ARBA" id="ARBA00023139"/>
    </source>
</evidence>
<evidence type="ECO:0000256" key="2">
    <source>
        <dbReference type="ARBA" id="ARBA00007248"/>
    </source>
</evidence>
<dbReference type="InterPro" id="IPR032675">
    <property type="entry name" value="LRR_dom_sf"/>
</dbReference>
<dbReference type="EMBL" id="JACIES010000005">
    <property type="protein sequence ID" value="MBB4026518.1"/>
    <property type="molecule type" value="Genomic_DNA"/>
</dbReference>
<dbReference type="SUPFAM" id="SSF52058">
    <property type="entry name" value="L domain-like"/>
    <property type="match status" value="1"/>
</dbReference>
<protein>
    <submittedName>
        <fullName evidence="8">Uncharacterized protein</fullName>
    </submittedName>
</protein>
<dbReference type="Gene3D" id="2.60.40.2100">
    <property type="match status" value="1"/>
</dbReference>
<comment type="subcellular location">
    <subcellularLocation>
        <location evidence="1">Cell outer membrane</location>
    </subcellularLocation>
</comment>
<sequence>MKRILYTFIILSTVWFTGCQKDQLDGEIPGQEIPLTFSGRSSNLSLEALSQEVNALHLLIFNEDGTLSQHKQYAGLKDVKPVKLVLGKYTFAYLSNIDEAQISGIEEGKTLEDVTLSLEKDTDGENVLPGSIFAGKSEVVVGEDKTSNAELSRLVGKLDINVEGMKSGVEVKSVTLLGSPEKIRFDGSAVGDPVRLKVPMKEQGQQLEGEAIAFPTCQDTLARLEFQIEVNGEMQNYVVGLKNRVEANKIHTINAKINVSGGLVNVTIEMDVEPWGETVSEDLSVDQRKFVDTLTVKLLMETGSPEDLRQVRALNMHFLKNDGEAHEFSINVDSWNSETLMVWSEDTLVVTHCNQVLQGNYSLVAISLRDSSGMNMYVLQSEVENVIIDSTGSVVIVLPKMKDIAAGDLQAMLEIREALRAANVSMVDNWESDNLNLWHNVHLDENGRVIGIGYQEWEDFLEDYDQVDMTKKASMKANILTRSSEEYPVWSLPESFKNLTALKWFNMGESYGSLAEIPSYMKEMTALEELSVNTDATSLPELPANLIYLNVSSLTLTAIPTHIGNLTKLEGLVFSVPYENDDEEIGDYFPMLSKSRITSADLDFSGLTNLKYLYLVATPSCELPASVWNVTRNVIEFAIAGFRNLQIPSSADFSSIREFSVANENMLPADIERIKSFQVTRLRLYSPVFGKNGLPDWMGQMNSLKSITLDSCGITSIPESFNNLNNLEDLYLPRNPELTGILPAGLLEVYNSGNLYVSASDSPNFSPDGIMLSVDNNLIMAPAEGGIYFVEVRSNAEWTCEVLWAEYVHVALLDGNENVTDSIVGGNGVLTGRGNARLRVTVDPNNPNNYWPERNGDITIHSGRHVAYINVVQKEMLDPVLDVSQSVFTVRSGDTIVFDVTSNMGWNVDVMTISGDGWMDMNMCYGEGNQRLECTVHANQSSVYKIIITDYNQFKSAEVTVNVEPDSGEIPRDSTRIN</sequence>
<dbReference type="Proteomes" id="UP000546007">
    <property type="component" value="Unassembled WGS sequence"/>
</dbReference>